<accession>H6QSF4</accession>
<dbReference type="GeneID" id="13542716"/>
<keyword evidence="2" id="KW-1185">Reference proteome</keyword>
<dbReference type="InParanoid" id="H6QSF4"/>
<reference evidence="2" key="1">
    <citation type="journal article" date="2011" name="Proc. Natl. Acad. Sci. U.S.A.">
        <title>Obligate biotrophy features unraveled by the genomic analysis of rust fungi.</title>
        <authorList>
            <person name="Duplessis S."/>
            <person name="Cuomo C.A."/>
            <person name="Lin Y.-C."/>
            <person name="Aerts A."/>
            <person name="Tisserant E."/>
            <person name="Veneault-Fourrey C."/>
            <person name="Joly D.L."/>
            <person name="Hacquard S."/>
            <person name="Amselem J."/>
            <person name="Cantarel B.L."/>
            <person name="Chiu R."/>
            <person name="Coutinho P.M."/>
            <person name="Feau N."/>
            <person name="Field M."/>
            <person name="Frey P."/>
            <person name="Gelhaye E."/>
            <person name="Goldberg J."/>
            <person name="Grabherr M.G."/>
            <person name="Kodira C.D."/>
            <person name="Kohler A."/>
            <person name="Kuees U."/>
            <person name="Lindquist E.A."/>
            <person name="Lucas S.M."/>
            <person name="Mago R."/>
            <person name="Mauceli E."/>
            <person name="Morin E."/>
            <person name="Murat C."/>
            <person name="Pangilinan J.L."/>
            <person name="Park R."/>
            <person name="Pearson M."/>
            <person name="Quesneville H."/>
            <person name="Rouhier N."/>
            <person name="Sakthikumar S."/>
            <person name="Salamov A.A."/>
            <person name="Schmutz J."/>
            <person name="Selles B."/>
            <person name="Shapiro H."/>
            <person name="Tanguay P."/>
            <person name="Tuskan G.A."/>
            <person name="Henrissat B."/>
            <person name="Van de Peer Y."/>
            <person name="Rouze P."/>
            <person name="Ellis J.G."/>
            <person name="Dodds P.N."/>
            <person name="Schein J.E."/>
            <person name="Zhong S."/>
            <person name="Hamelin R.C."/>
            <person name="Grigoriev I.V."/>
            <person name="Szabo L.J."/>
            <person name="Martin F."/>
        </authorList>
    </citation>
    <scope>NUCLEOTIDE SEQUENCE [LARGE SCALE GENOMIC DNA]</scope>
    <source>
        <strain evidence="2">CRL 75-36-700-3 / race SCCL</strain>
    </source>
</reference>
<evidence type="ECO:0000313" key="1">
    <source>
        <dbReference type="EMBL" id="EHS63682.1"/>
    </source>
</evidence>
<dbReference type="RefSeq" id="XP_003889570.1">
    <property type="nucleotide sequence ID" value="XM_003889521.1"/>
</dbReference>
<sequence>MTRGRAVSRESGGVIGGRVGNIDGRGRVEGGAGGGRAGGGFLVGQEPELELTALAMITQCLLSLRGGKCRCRSNFDLVARHLNLLGNVR</sequence>
<dbReference type="Proteomes" id="UP000008783">
    <property type="component" value="Unassembled WGS sequence"/>
</dbReference>
<dbReference type="KEGG" id="pgr:PGTG_21768"/>
<dbReference type="AlphaFoldDB" id="H6QSF4"/>
<dbReference type="VEuPathDB" id="FungiDB:PGTG_21768"/>
<dbReference type="EMBL" id="DS178293">
    <property type="protein sequence ID" value="EHS63682.1"/>
    <property type="molecule type" value="Genomic_DNA"/>
</dbReference>
<evidence type="ECO:0000313" key="2">
    <source>
        <dbReference type="Proteomes" id="UP000008783"/>
    </source>
</evidence>
<gene>
    <name evidence="1" type="ORF">PGTG_21768</name>
</gene>
<organism evidence="1 2">
    <name type="scientific">Puccinia graminis f. sp. tritici (strain CRL 75-36-700-3 / race SCCL)</name>
    <name type="common">Black stem rust fungus</name>
    <dbReference type="NCBI Taxonomy" id="418459"/>
    <lineage>
        <taxon>Eukaryota</taxon>
        <taxon>Fungi</taxon>
        <taxon>Dikarya</taxon>
        <taxon>Basidiomycota</taxon>
        <taxon>Pucciniomycotina</taxon>
        <taxon>Pucciniomycetes</taxon>
        <taxon>Pucciniales</taxon>
        <taxon>Pucciniaceae</taxon>
        <taxon>Puccinia</taxon>
    </lineage>
</organism>
<proteinExistence type="predicted"/>
<dbReference type="HOGENOM" id="CLU_2455832_0_0_1"/>
<protein>
    <submittedName>
        <fullName evidence="1">Uncharacterized protein</fullName>
    </submittedName>
</protein>
<name>H6QSF4_PUCGT</name>